<dbReference type="InterPro" id="IPR014903">
    <property type="entry name" value="DUF1796"/>
</dbReference>
<evidence type="ECO:0000313" key="1">
    <source>
        <dbReference type="EMBL" id="MBL0406309.1"/>
    </source>
</evidence>
<dbReference type="Proteomes" id="UP000605848">
    <property type="component" value="Unassembled WGS sequence"/>
</dbReference>
<accession>A0A936ZG25</accession>
<sequence length="308" mass="34875">MDIENYQNPLFSVEKASEHVTAAMINLMQLTSRDGFSISKTDIKTIEQARDVSINTMQDFFAAMVEQSHARLSNLSEFAGMNFISLGDDCFSRSILTRWGLKKSAALGEKSMPFDLSVHPLETIQHLITHDFAGYLDPESLEYCQNKKIVLHKKLQVTFNHEVGEKYAKDNYAELINVYSKRVENFRAAIARAAPITFVFHNSDPTRQSPASVKSAWSKIRDHLNVDGVFLTCVNTWKAGIVVPTSCNADAYCELNVCYPYTNYVWHLPKDQFSAEGRLFEKTVVSYIKEAVRLYFNKEPTSVLAQSA</sequence>
<keyword evidence="2" id="KW-1185">Reference proteome</keyword>
<dbReference type="RefSeq" id="WP_202063170.1">
    <property type="nucleotide sequence ID" value="NZ_JAEQMY010000038.1"/>
</dbReference>
<protein>
    <submittedName>
        <fullName evidence="1">Uncharacterized protein</fullName>
    </submittedName>
</protein>
<proteinExistence type="predicted"/>
<dbReference type="AlphaFoldDB" id="A0A936ZG25"/>
<dbReference type="EMBL" id="JAEQMY010000038">
    <property type="protein sequence ID" value="MBL0406309.1"/>
    <property type="molecule type" value="Genomic_DNA"/>
</dbReference>
<comment type="caution">
    <text evidence="1">The sequence shown here is derived from an EMBL/GenBank/DDBJ whole genome shotgun (WGS) entry which is preliminary data.</text>
</comment>
<name>A0A936ZG25_9HYPH</name>
<reference evidence="1" key="1">
    <citation type="submission" date="2021-01" db="EMBL/GenBank/DDBJ databases">
        <title>Microvirga sp.</title>
        <authorList>
            <person name="Kim M.K."/>
        </authorList>
    </citation>
    <scope>NUCLEOTIDE SEQUENCE</scope>
    <source>
        <strain evidence="1">5420S-16</strain>
    </source>
</reference>
<gene>
    <name evidence="1" type="ORF">JKG68_20325</name>
</gene>
<evidence type="ECO:0000313" key="2">
    <source>
        <dbReference type="Proteomes" id="UP000605848"/>
    </source>
</evidence>
<organism evidence="1 2">
    <name type="scientific">Microvirga aerilata</name>
    <dbReference type="NCBI Taxonomy" id="670292"/>
    <lineage>
        <taxon>Bacteria</taxon>
        <taxon>Pseudomonadati</taxon>
        <taxon>Pseudomonadota</taxon>
        <taxon>Alphaproteobacteria</taxon>
        <taxon>Hyphomicrobiales</taxon>
        <taxon>Methylobacteriaceae</taxon>
        <taxon>Microvirga</taxon>
    </lineage>
</organism>
<dbReference type="Pfam" id="PF08795">
    <property type="entry name" value="DUF1796"/>
    <property type="match status" value="1"/>
</dbReference>